<keyword evidence="3" id="KW-1185">Reference proteome</keyword>
<proteinExistence type="predicted"/>
<protein>
    <submittedName>
        <fullName evidence="2">Uncharacterized protein</fullName>
    </submittedName>
</protein>
<evidence type="ECO:0000256" key="1">
    <source>
        <dbReference type="SAM" id="Phobius"/>
    </source>
</evidence>
<dbReference type="EMBL" id="CM009294">
    <property type="protein sequence ID" value="PNT35282.1"/>
    <property type="molecule type" value="Genomic_DNA"/>
</dbReference>
<sequence>MVKLSIQCWVHCFYLSHGAVRVCLPSHGRITLAFHLGVALPLIFASLSWAKLSNRQSKTSLNTHLSYQDLKLQENCFSKRRDISYLYTQLIIILLLQQNFSHCQNEKFILKNYEKGKS</sequence>
<keyword evidence="1" id="KW-0812">Transmembrane</keyword>
<feature type="transmembrane region" description="Helical" evidence="1">
    <location>
        <begin position="31"/>
        <end position="50"/>
    </location>
</feature>
<accession>A0A2K2ACM8</accession>
<dbReference type="InParanoid" id="A0A2K2ACM8"/>
<reference evidence="2 3" key="1">
    <citation type="journal article" date="2006" name="Science">
        <title>The genome of black cottonwood, Populus trichocarpa (Torr. &amp; Gray).</title>
        <authorList>
            <person name="Tuskan G.A."/>
            <person name="Difazio S."/>
            <person name="Jansson S."/>
            <person name="Bohlmann J."/>
            <person name="Grigoriev I."/>
            <person name="Hellsten U."/>
            <person name="Putnam N."/>
            <person name="Ralph S."/>
            <person name="Rombauts S."/>
            <person name="Salamov A."/>
            <person name="Schein J."/>
            <person name="Sterck L."/>
            <person name="Aerts A."/>
            <person name="Bhalerao R.R."/>
            <person name="Bhalerao R.P."/>
            <person name="Blaudez D."/>
            <person name="Boerjan W."/>
            <person name="Brun A."/>
            <person name="Brunner A."/>
            <person name="Busov V."/>
            <person name="Campbell M."/>
            <person name="Carlson J."/>
            <person name="Chalot M."/>
            <person name="Chapman J."/>
            <person name="Chen G.L."/>
            <person name="Cooper D."/>
            <person name="Coutinho P.M."/>
            <person name="Couturier J."/>
            <person name="Covert S."/>
            <person name="Cronk Q."/>
            <person name="Cunningham R."/>
            <person name="Davis J."/>
            <person name="Degroeve S."/>
            <person name="Dejardin A."/>
            <person name="Depamphilis C."/>
            <person name="Detter J."/>
            <person name="Dirks B."/>
            <person name="Dubchak I."/>
            <person name="Duplessis S."/>
            <person name="Ehlting J."/>
            <person name="Ellis B."/>
            <person name="Gendler K."/>
            <person name="Goodstein D."/>
            <person name="Gribskov M."/>
            <person name="Grimwood J."/>
            <person name="Groover A."/>
            <person name="Gunter L."/>
            <person name="Hamberger B."/>
            <person name="Heinze B."/>
            <person name="Helariutta Y."/>
            <person name="Henrissat B."/>
            <person name="Holligan D."/>
            <person name="Holt R."/>
            <person name="Huang W."/>
            <person name="Islam-Faridi N."/>
            <person name="Jones S."/>
            <person name="Jones-Rhoades M."/>
            <person name="Jorgensen R."/>
            <person name="Joshi C."/>
            <person name="Kangasjarvi J."/>
            <person name="Karlsson J."/>
            <person name="Kelleher C."/>
            <person name="Kirkpatrick R."/>
            <person name="Kirst M."/>
            <person name="Kohler A."/>
            <person name="Kalluri U."/>
            <person name="Larimer F."/>
            <person name="Leebens-Mack J."/>
            <person name="Leple J.C."/>
            <person name="Locascio P."/>
            <person name="Lou Y."/>
            <person name="Lucas S."/>
            <person name="Martin F."/>
            <person name="Montanini B."/>
            <person name="Napoli C."/>
            <person name="Nelson D.R."/>
            <person name="Nelson C."/>
            <person name="Nieminen K."/>
            <person name="Nilsson O."/>
            <person name="Pereda V."/>
            <person name="Peter G."/>
            <person name="Philippe R."/>
            <person name="Pilate G."/>
            <person name="Poliakov A."/>
            <person name="Razumovskaya J."/>
            <person name="Richardson P."/>
            <person name="Rinaldi C."/>
            <person name="Ritland K."/>
            <person name="Rouze P."/>
            <person name="Ryaboy D."/>
            <person name="Schmutz J."/>
            <person name="Schrader J."/>
            <person name="Segerman B."/>
            <person name="Shin H."/>
            <person name="Siddiqui A."/>
            <person name="Sterky F."/>
            <person name="Terry A."/>
            <person name="Tsai C.J."/>
            <person name="Uberbacher E."/>
            <person name="Unneberg P."/>
            <person name="Vahala J."/>
            <person name="Wall K."/>
            <person name="Wessler S."/>
            <person name="Yang G."/>
            <person name="Yin T."/>
            <person name="Douglas C."/>
            <person name="Marra M."/>
            <person name="Sandberg G."/>
            <person name="Van de Peer Y."/>
            <person name="Rokhsar D."/>
        </authorList>
    </citation>
    <scope>NUCLEOTIDE SEQUENCE [LARGE SCALE GENOMIC DNA]</scope>
    <source>
        <strain evidence="3">cv. Nisqually</strain>
    </source>
</reference>
<dbReference type="AlphaFoldDB" id="A0A2K2ACM8"/>
<name>A0A2K2ACM8_POPTR</name>
<keyword evidence="1" id="KW-0472">Membrane</keyword>
<gene>
    <name evidence="2" type="ORF">POPTR_005G068200</name>
</gene>
<evidence type="ECO:0000313" key="3">
    <source>
        <dbReference type="Proteomes" id="UP000006729"/>
    </source>
</evidence>
<organism evidence="2 3">
    <name type="scientific">Populus trichocarpa</name>
    <name type="common">Western balsam poplar</name>
    <name type="synonym">Populus balsamifera subsp. trichocarpa</name>
    <dbReference type="NCBI Taxonomy" id="3694"/>
    <lineage>
        <taxon>Eukaryota</taxon>
        <taxon>Viridiplantae</taxon>
        <taxon>Streptophyta</taxon>
        <taxon>Embryophyta</taxon>
        <taxon>Tracheophyta</taxon>
        <taxon>Spermatophyta</taxon>
        <taxon>Magnoliopsida</taxon>
        <taxon>eudicotyledons</taxon>
        <taxon>Gunneridae</taxon>
        <taxon>Pentapetalae</taxon>
        <taxon>rosids</taxon>
        <taxon>fabids</taxon>
        <taxon>Malpighiales</taxon>
        <taxon>Salicaceae</taxon>
        <taxon>Saliceae</taxon>
        <taxon>Populus</taxon>
    </lineage>
</organism>
<keyword evidence="1" id="KW-1133">Transmembrane helix</keyword>
<dbReference type="Proteomes" id="UP000006729">
    <property type="component" value="Chromosome 5"/>
</dbReference>
<evidence type="ECO:0000313" key="2">
    <source>
        <dbReference type="EMBL" id="PNT35282.1"/>
    </source>
</evidence>